<feature type="region of interest" description="Disordered" evidence="3">
    <location>
        <begin position="25"/>
        <end position="49"/>
    </location>
</feature>
<evidence type="ECO:0000259" key="5">
    <source>
        <dbReference type="Pfam" id="PF13407"/>
    </source>
</evidence>
<feature type="chain" id="PRO_5016812056" evidence="4">
    <location>
        <begin position="25"/>
        <end position="354"/>
    </location>
</feature>
<dbReference type="EMBL" id="QPJT01000032">
    <property type="protein sequence ID" value="RCX09920.1"/>
    <property type="molecule type" value="Genomic_DNA"/>
</dbReference>
<dbReference type="Pfam" id="PF13407">
    <property type="entry name" value="Peripla_BP_4"/>
    <property type="match status" value="1"/>
</dbReference>
<evidence type="ECO:0000256" key="4">
    <source>
        <dbReference type="SAM" id="SignalP"/>
    </source>
</evidence>
<sequence>MKKILCLLLAVVFVLGMAACGQQAATDPDASTKTESTEPKAEASTAAPENTEKSSYYIGFSTLSTEGDFMSLLANQLTDKFTKAGHKFEVASSDFNPTKQIEQIENFISLGVDEIIIMAVDPSSLSDVVKKAMNKGIKIVAFSQETDQYDVFLGSDEFATGKQQAEMAAQWIEKAFPDAAPGSVEVAIFENRDKPTAAQRGDGLQEIAKLTPKAKVVKTVGVDTTPKGGQAAAENLMLTNPNVKVILSHNGDTAMGVDAYAMSLNSQIKDKAHFATFAVDFNGPAADSIKKSTENKSVWRGTVMMGKSLDELFEKVFDNAIAALKGTLKDKKDFSKLYSITPENVDAAAKGQIE</sequence>
<keyword evidence="2 4" id="KW-0732">Signal</keyword>
<dbReference type="RefSeq" id="WP_114299669.1">
    <property type="nucleotide sequence ID" value="NZ_QPJT01000032.1"/>
</dbReference>
<name>A0A369AKN8_9FIRM</name>
<dbReference type="InterPro" id="IPR050555">
    <property type="entry name" value="Bact_Solute-Bind_Prot2"/>
</dbReference>
<proteinExistence type="predicted"/>
<keyword evidence="7" id="KW-1185">Reference proteome</keyword>
<dbReference type="Proteomes" id="UP000253034">
    <property type="component" value="Unassembled WGS sequence"/>
</dbReference>
<evidence type="ECO:0000313" key="6">
    <source>
        <dbReference type="EMBL" id="RCX09920.1"/>
    </source>
</evidence>
<comment type="subcellular location">
    <subcellularLocation>
        <location evidence="1">Cell envelope</location>
    </subcellularLocation>
</comment>
<protein>
    <submittedName>
        <fullName evidence="6">Monosaccharide ABC transporter substrate-binding protein (CUT2 family)</fullName>
    </submittedName>
</protein>
<dbReference type="SUPFAM" id="SSF53822">
    <property type="entry name" value="Periplasmic binding protein-like I"/>
    <property type="match status" value="1"/>
</dbReference>
<reference evidence="6 7" key="1">
    <citation type="submission" date="2018-07" db="EMBL/GenBank/DDBJ databases">
        <title>Genomic Encyclopedia of Type Strains, Phase IV (KMG-IV): sequencing the most valuable type-strain genomes for metagenomic binning, comparative biology and taxonomic classification.</title>
        <authorList>
            <person name="Goeker M."/>
        </authorList>
    </citation>
    <scope>NUCLEOTIDE SEQUENCE [LARGE SCALE GENOMIC DNA]</scope>
    <source>
        <strain evidence="6 7">DSM 27016</strain>
    </source>
</reference>
<feature type="signal peptide" evidence="4">
    <location>
        <begin position="1"/>
        <end position="24"/>
    </location>
</feature>
<organism evidence="6 7">
    <name type="scientific">Anaerobacterium chartisolvens</name>
    <dbReference type="NCBI Taxonomy" id="1297424"/>
    <lineage>
        <taxon>Bacteria</taxon>
        <taxon>Bacillati</taxon>
        <taxon>Bacillota</taxon>
        <taxon>Clostridia</taxon>
        <taxon>Eubacteriales</taxon>
        <taxon>Oscillospiraceae</taxon>
        <taxon>Anaerobacterium</taxon>
    </lineage>
</organism>
<accession>A0A369AKN8</accession>
<gene>
    <name evidence="6" type="ORF">DFR58_13214</name>
</gene>
<dbReference type="PANTHER" id="PTHR30036:SF1">
    <property type="entry name" value="D-XYLOSE-BINDING PERIPLASMIC PROTEIN"/>
    <property type="match status" value="1"/>
</dbReference>
<feature type="compositionally biased region" description="Basic and acidic residues" evidence="3">
    <location>
        <begin position="30"/>
        <end position="41"/>
    </location>
</feature>
<dbReference type="InterPro" id="IPR028082">
    <property type="entry name" value="Peripla_BP_I"/>
</dbReference>
<evidence type="ECO:0000256" key="3">
    <source>
        <dbReference type="SAM" id="MobiDB-lite"/>
    </source>
</evidence>
<dbReference type="PANTHER" id="PTHR30036">
    <property type="entry name" value="D-XYLOSE-BINDING PERIPLASMIC PROTEIN"/>
    <property type="match status" value="1"/>
</dbReference>
<dbReference type="Gene3D" id="3.40.50.2300">
    <property type="match status" value="2"/>
</dbReference>
<comment type="caution">
    <text evidence="6">The sequence shown here is derived from an EMBL/GenBank/DDBJ whole genome shotgun (WGS) entry which is preliminary data.</text>
</comment>
<dbReference type="PROSITE" id="PS51257">
    <property type="entry name" value="PROKAR_LIPOPROTEIN"/>
    <property type="match status" value="1"/>
</dbReference>
<evidence type="ECO:0000256" key="2">
    <source>
        <dbReference type="ARBA" id="ARBA00022729"/>
    </source>
</evidence>
<dbReference type="AlphaFoldDB" id="A0A369AKN8"/>
<dbReference type="CDD" id="cd01536">
    <property type="entry name" value="PBP1_ABC_sugar_binding-like"/>
    <property type="match status" value="1"/>
</dbReference>
<dbReference type="InterPro" id="IPR025997">
    <property type="entry name" value="SBP_2_dom"/>
</dbReference>
<dbReference type="GO" id="GO:0030288">
    <property type="term" value="C:outer membrane-bounded periplasmic space"/>
    <property type="evidence" value="ECO:0007669"/>
    <property type="project" value="TreeGrafter"/>
</dbReference>
<feature type="domain" description="Periplasmic binding protein" evidence="5">
    <location>
        <begin position="58"/>
        <end position="308"/>
    </location>
</feature>
<dbReference type="OrthoDB" id="2037829at2"/>
<evidence type="ECO:0000256" key="1">
    <source>
        <dbReference type="ARBA" id="ARBA00004196"/>
    </source>
</evidence>
<dbReference type="GO" id="GO:0030246">
    <property type="term" value="F:carbohydrate binding"/>
    <property type="evidence" value="ECO:0007669"/>
    <property type="project" value="TreeGrafter"/>
</dbReference>
<evidence type="ECO:0000313" key="7">
    <source>
        <dbReference type="Proteomes" id="UP000253034"/>
    </source>
</evidence>